<proteinExistence type="predicted"/>
<dbReference type="EMBL" id="CAJVQA010000907">
    <property type="protein sequence ID" value="CAG8495498.1"/>
    <property type="molecule type" value="Genomic_DNA"/>
</dbReference>
<accession>A0A9N8WV43</accession>
<dbReference type="OrthoDB" id="2444107at2759"/>
<name>A0A9N8WV43_9GLOM</name>
<organism evidence="1 2">
    <name type="scientific">Cetraspora pellucida</name>
    <dbReference type="NCBI Taxonomy" id="1433469"/>
    <lineage>
        <taxon>Eukaryota</taxon>
        <taxon>Fungi</taxon>
        <taxon>Fungi incertae sedis</taxon>
        <taxon>Mucoromycota</taxon>
        <taxon>Glomeromycotina</taxon>
        <taxon>Glomeromycetes</taxon>
        <taxon>Diversisporales</taxon>
        <taxon>Gigasporaceae</taxon>
        <taxon>Cetraspora</taxon>
    </lineage>
</organism>
<sequence length="137" mass="15895">MTNIALIQVLIKGFIQEANQQSIQEDIQEAIQVAIQEPVQKAIQKPVKKNRDYIIQKADKRNIGNMTTKRWKELGLNNNCLKTNNLDDCITLCYDLEQYNPKEFREQEKLEIAVKKRAIAVHYAKVSKSYSDNRSDI</sequence>
<protein>
    <submittedName>
        <fullName evidence="1">17766_t:CDS:1</fullName>
    </submittedName>
</protein>
<keyword evidence="2" id="KW-1185">Reference proteome</keyword>
<dbReference type="Proteomes" id="UP000789759">
    <property type="component" value="Unassembled WGS sequence"/>
</dbReference>
<dbReference type="AlphaFoldDB" id="A0A9N8WV43"/>
<comment type="caution">
    <text evidence="1">The sequence shown here is derived from an EMBL/GenBank/DDBJ whole genome shotgun (WGS) entry which is preliminary data.</text>
</comment>
<reference evidence="1" key="1">
    <citation type="submission" date="2021-06" db="EMBL/GenBank/DDBJ databases">
        <authorList>
            <person name="Kallberg Y."/>
            <person name="Tangrot J."/>
            <person name="Rosling A."/>
        </authorList>
    </citation>
    <scope>NUCLEOTIDE SEQUENCE</scope>
    <source>
        <strain evidence="1">FL966</strain>
    </source>
</reference>
<gene>
    <name evidence="1" type="ORF">CPELLU_LOCUS2194</name>
</gene>
<evidence type="ECO:0000313" key="2">
    <source>
        <dbReference type="Proteomes" id="UP000789759"/>
    </source>
</evidence>
<evidence type="ECO:0000313" key="1">
    <source>
        <dbReference type="EMBL" id="CAG8495498.1"/>
    </source>
</evidence>